<proteinExistence type="predicted"/>
<dbReference type="EMBL" id="JADGJH010000832">
    <property type="protein sequence ID" value="KAJ3122136.1"/>
    <property type="molecule type" value="Genomic_DNA"/>
</dbReference>
<sequence>MAHISIRAIASENVTSPETNKGDILLFIDQLAAKARAKDKESGFNIGMTSKESNQRFRDVWAQQKNKPGLPYHHPDQELDWLCVACNRLRDEFSAREVLNVFTKIHAAAQKTPVPRQPTQIEIERIKKMRGDNYSSEDNKIKKTVVRNNWSLSSTANTTATSADLIAIAKKAGCIGMHSK</sequence>
<organism evidence="1 2">
    <name type="scientific">Physocladia obscura</name>
    <dbReference type="NCBI Taxonomy" id="109957"/>
    <lineage>
        <taxon>Eukaryota</taxon>
        <taxon>Fungi</taxon>
        <taxon>Fungi incertae sedis</taxon>
        <taxon>Chytridiomycota</taxon>
        <taxon>Chytridiomycota incertae sedis</taxon>
        <taxon>Chytridiomycetes</taxon>
        <taxon>Chytridiales</taxon>
        <taxon>Chytriomycetaceae</taxon>
        <taxon>Physocladia</taxon>
    </lineage>
</organism>
<name>A0AAD5T0U9_9FUNG</name>
<dbReference type="Proteomes" id="UP001211907">
    <property type="component" value="Unassembled WGS sequence"/>
</dbReference>
<gene>
    <name evidence="1" type="ORF">HK100_012116</name>
</gene>
<protein>
    <submittedName>
        <fullName evidence="1">Uncharacterized protein</fullName>
    </submittedName>
</protein>
<reference evidence="1" key="1">
    <citation type="submission" date="2020-05" db="EMBL/GenBank/DDBJ databases">
        <title>Phylogenomic resolution of chytrid fungi.</title>
        <authorList>
            <person name="Stajich J.E."/>
            <person name="Amses K."/>
            <person name="Simmons R."/>
            <person name="Seto K."/>
            <person name="Myers J."/>
            <person name="Bonds A."/>
            <person name="Quandt C.A."/>
            <person name="Barry K."/>
            <person name="Liu P."/>
            <person name="Grigoriev I."/>
            <person name="Longcore J.E."/>
            <person name="James T.Y."/>
        </authorList>
    </citation>
    <scope>NUCLEOTIDE SEQUENCE</scope>
    <source>
        <strain evidence="1">JEL0513</strain>
    </source>
</reference>
<accession>A0AAD5T0U9</accession>
<comment type="caution">
    <text evidence="1">The sequence shown here is derived from an EMBL/GenBank/DDBJ whole genome shotgun (WGS) entry which is preliminary data.</text>
</comment>
<keyword evidence="2" id="KW-1185">Reference proteome</keyword>
<evidence type="ECO:0000313" key="2">
    <source>
        <dbReference type="Proteomes" id="UP001211907"/>
    </source>
</evidence>
<dbReference type="AlphaFoldDB" id="A0AAD5T0U9"/>
<evidence type="ECO:0000313" key="1">
    <source>
        <dbReference type="EMBL" id="KAJ3122136.1"/>
    </source>
</evidence>